<protein>
    <submittedName>
        <fullName evidence="1">Uncharacterized protein</fullName>
    </submittedName>
</protein>
<evidence type="ECO:0000313" key="1">
    <source>
        <dbReference type="EMBL" id="NVZ55349.1"/>
    </source>
</evidence>
<dbReference type="Proteomes" id="UP000560470">
    <property type="component" value="Unassembled WGS sequence"/>
</dbReference>
<reference evidence="1 4" key="2">
    <citation type="submission" date="2020-04" db="EMBL/GenBank/DDBJ databases">
        <title>Molecular characterization of pseudomonads from Agaricus bisporus reveal novel blotch 2 pathogens in Western Europe.</title>
        <authorList>
            <person name="Taparia T."/>
            <person name="Krijger M."/>
            <person name="Haynes E."/>
            <person name="Elpinstone J.G."/>
            <person name="Noble R."/>
            <person name="Van Der Wolf J."/>
        </authorList>
    </citation>
    <scope>NUCLEOTIDE SEQUENCE [LARGE SCALE GENOMIC DNA]</scope>
    <source>
        <strain evidence="1 4">B7002</strain>
    </source>
</reference>
<accession>A0A5R8QWY4</accession>
<dbReference type="RefSeq" id="WP_138452464.1">
    <property type="nucleotide sequence ID" value="NZ_JACAOZ010000004.1"/>
</dbReference>
<keyword evidence="3" id="KW-1185">Reference proteome</keyword>
<name>A0A5R8QWY4_9PSED</name>
<sequence length="73" mass="7919">MIVHFQGPFSCFQPQGGLAAITSRAGRDAQGCARNIGRLSDSHAIIAILPMEPDSRVDHYSHAQNAQMTHTVM</sequence>
<dbReference type="AlphaFoldDB" id="A0A5R8QWY4"/>
<dbReference type="EMBL" id="VBVZ01000294">
    <property type="protein sequence ID" value="TLG90136.1"/>
    <property type="molecule type" value="Genomic_DNA"/>
</dbReference>
<gene>
    <name evidence="2" type="ORF">FEM54_18995</name>
    <name evidence="1" type="ORF">HX797_03675</name>
</gene>
<comment type="caution">
    <text evidence="1">The sequence shown here is derived from an EMBL/GenBank/DDBJ whole genome shotgun (WGS) entry which is preliminary data.</text>
</comment>
<evidence type="ECO:0000313" key="4">
    <source>
        <dbReference type="Proteomes" id="UP000560470"/>
    </source>
</evidence>
<evidence type="ECO:0000313" key="3">
    <source>
        <dbReference type="Proteomes" id="UP000304941"/>
    </source>
</evidence>
<dbReference type="EMBL" id="JACAOZ010000004">
    <property type="protein sequence ID" value="NVZ55349.1"/>
    <property type="molecule type" value="Genomic_DNA"/>
</dbReference>
<evidence type="ECO:0000313" key="2">
    <source>
        <dbReference type="EMBL" id="TLG90136.1"/>
    </source>
</evidence>
<proteinExistence type="predicted"/>
<organism evidence="1 4">
    <name type="scientific">Pseudomonas edaphica</name>
    <dbReference type="NCBI Taxonomy" id="2006980"/>
    <lineage>
        <taxon>Bacteria</taxon>
        <taxon>Pseudomonadati</taxon>
        <taxon>Pseudomonadota</taxon>
        <taxon>Gammaproteobacteria</taxon>
        <taxon>Pseudomonadales</taxon>
        <taxon>Pseudomonadaceae</taxon>
        <taxon>Pseudomonas</taxon>
    </lineage>
</organism>
<reference evidence="2 3" key="1">
    <citation type="submission" date="2019-05" db="EMBL/GenBank/DDBJ databases">
        <title>Pseudomonas edaphica sp. nov., isolated from rhizospheric soil of Cistus ladanifer L. in Spain.</title>
        <authorList>
            <person name="Peix A."/>
        </authorList>
    </citation>
    <scope>NUCLEOTIDE SEQUENCE [LARGE SCALE GENOMIC DNA]</scope>
    <source>
        <strain evidence="2 3">RD25</strain>
    </source>
</reference>
<dbReference type="Proteomes" id="UP000304941">
    <property type="component" value="Unassembled WGS sequence"/>
</dbReference>